<proteinExistence type="predicted"/>
<evidence type="ECO:0000313" key="1">
    <source>
        <dbReference type="EMBL" id="GEM52446.1"/>
    </source>
</evidence>
<dbReference type="AlphaFoldDB" id="A0A511NIB3"/>
<evidence type="ECO:0000313" key="2">
    <source>
        <dbReference type="Proteomes" id="UP000321245"/>
    </source>
</evidence>
<keyword evidence="2" id="KW-1185">Reference proteome</keyword>
<accession>A0A511NIB3</accession>
<reference evidence="1 2" key="1">
    <citation type="submission" date="2019-07" db="EMBL/GenBank/DDBJ databases">
        <title>Whole genome shotgun sequence of Empedobacter brevis NBRC 14943.</title>
        <authorList>
            <person name="Hosoyama A."/>
            <person name="Uohara A."/>
            <person name="Ohji S."/>
            <person name="Ichikawa N."/>
        </authorList>
    </citation>
    <scope>NUCLEOTIDE SEQUENCE [LARGE SCALE GENOMIC DNA]</scope>
    <source>
        <strain evidence="1 2">NBRC 14943</strain>
    </source>
</reference>
<dbReference type="EMBL" id="BJXC01000015">
    <property type="protein sequence ID" value="GEM52446.1"/>
    <property type="molecule type" value="Genomic_DNA"/>
</dbReference>
<gene>
    <name evidence="1" type="ORF">EB1_22360</name>
</gene>
<comment type="caution">
    <text evidence="1">The sequence shown here is derived from an EMBL/GenBank/DDBJ whole genome shotgun (WGS) entry which is preliminary data.</text>
</comment>
<protein>
    <submittedName>
        <fullName evidence="1">Uncharacterized protein</fullName>
    </submittedName>
</protein>
<dbReference type="Proteomes" id="UP000321245">
    <property type="component" value="Unassembled WGS sequence"/>
</dbReference>
<name>A0A511NIB3_9FLAO</name>
<organism evidence="1 2">
    <name type="scientific">Empedobacter brevis NBRC 14943 = ATCC 43319</name>
    <dbReference type="NCBI Taxonomy" id="1218108"/>
    <lineage>
        <taxon>Bacteria</taxon>
        <taxon>Pseudomonadati</taxon>
        <taxon>Bacteroidota</taxon>
        <taxon>Flavobacteriia</taxon>
        <taxon>Flavobacteriales</taxon>
        <taxon>Weeksellaceae</taxon>
        <taxon>Empedobacter</taxon>
    </lineage>
</organism>
<sequence length="79" mass="9496">MTIKPKIPNRNKTSEILITTVIFEDRSLFFSNLSFVFDIWVNFGAKIKKTYFARKIFQYIFYGKLVKENLKFRIFESKS</sequence>